<dbReference type="GO" id="GO:0032259">
    <property type="term" value="P:methylation"/>
    <property type="evidence" value="ECO:0007669"/>
    <property type="project" value="UniProtKB-KW"/>
</dbReference>
<keyword evidence="4" id="KW-0949">S-adenosyl-L-methionine</keyword>
<evidence type="ECO:0000256" key="1">
    <source>
        <dbReference type="ARBA" id="ARBA00008138"/>
    </source>
</evidence>
<comment type="function">
    <text evidence="4">Exhibits S-adenosyl-L-methionine-dependent methyltransferase activity.</text>
</comment>
<name>A0A1T4THC6_9BACT</name>
<sequence>MSKAPSTKSGTYMALFRAIESTKPAEERLFHDPYAAAFLSGYHQTLISGCRVPFFRKILAAYIQLRWPGTHTAAIARTKLIDDMMIQAVREDGINQIIILSATFDTRAHRLNVGKPVSFVEVDHPVTQHFKQSRLWELIKSPAVHLDYVKLDMNKQYLADVISPYFVQQRHYNKTLFLWENLTTHLEARHAEAMFGFIRSFPPGTQVIVTYPDKAVLENPHQFRGFSRINNTLRRAGEDWDYGLDPKNITAFMHERNMIVRYDGGADKYRRQYFGEKSRRMKGYEYFRVVKSELK</sequence>
<evidence type="ECO:0000256" key="4">
    <source>
        <dbReference type="RuleBase" id="RU362030"/>
    </source>
</evidence>
<dbReference type="GO" id="GO:0008168">
    <property type="term" value="F:methyltransferase activity"/>
    <property type="evidence" value="ECO:0007669"/>
    <property type="project" value="UniProtKB-UniRule"/>
</dbReference>
<gene>
    <name evidence="5" type="ORF">SAMN04488128_10575</name>
</gene>
<dbReference type="AlphaFoldDB" id="A0A1T4THC6"/>
<evidence type="ECO:0000256" key="2">
    <source>
        <dbReference type="ARBA" id="ARBA00022603"/>
    </source>
</evidence>
<dbReference type="STRING" id="634771.SAMN04488128_10575"/>
<dbReference type="PANTHER" id="PTHR43619">
    <property type="entry name" value="S-ADENOSYL-L-METHIONINE-DEPENDENT METHYLTRANSFERASE YKTD-RELATED"/>
    <property type="match status" value="1"/>
</dbReference>
<evidence type="ECO:0000313" key="6">
    <source>
        <dbReference type="Proteomes" id="UP000190367"/>
    </source>
</evidence>
<comment type="similarity">
    <text evidence="1 4">Belongs to the UPF0677 family.</text>
</comment>
<keyword evidence="2 4" id="KW-0489">Methyltransferase</keyword>
<dbReference type="NCBIfam" id="TIGR00027">
    <property type="entry name" value="mthyl_TIGR00027"/>
    <property type="match status" value="1"/>
</dbReference>
<dbReference type="Pfam" id="PF04072">
    <property type="entry name" value="LCM"/>
    <property type="match status" value="1"/>
</dbReference>
<dbReference type="Proteomes" id="UP000190367">
    <property type="component" value="Unassembled WGS sequence"/>
</dbReference>
<dbReference type="Gene3D" id="3.40.50.150">
    <property type="entry name" value="Vaccinia Virus protein VP39"/>
    <property type="match status" value="1"/>
</dbReference>
<dbReference type="EC" id="2.1.1.-" evidence="4"/>
<dbReference type="PANTHER" id="PTHR43619:SF2">
    <property type="entry name" value="S-ADENOSYL-L-METHIONINE-DEPENDENT METHYLTRANSFERASES SUPERFAMILY PROTEIN"/>
    <property type="match status" value="1"/>
</dbReference>
<protein>
    <recommendedName>
        <fullName evidence="4">S-adenosyl-L-methionine-dependent methyltransferase</fullName>
        <ecNumber evidence="4">2.1.1.-</ecNumber>
    </recommendedName>
</protein>
<dbReference type="EMBL" id="FUWZ01000005">
    <property type="protein sequence ID" value="SKA39850.1"/>
    <property type="molecule type" value="Genomic_DNA"/>
</dbReference>
<organism evidence="5 6">
    <name type="scientific">Chitinophaga eiseniae</name>
    <dbReference type="NCBI Taxonomy" id="634771"/>
    <lineage>
        <taxon>Bacteria</taxon>
        <taxon>Pseudomonadati</taxon>
        <taxon>Bacteroidota</taxon>
        <taxon>Chitinophagia</taxon>
        <taxon>Chitinophagales</taxon>
        <taxon>Chitinophagaceae</taxon>
        <taxon>Chitinophaga</taxon>
    </lineage>
</organism>
<keyword evidence="6" id="KW-1185">Reference proteome</keyword>
<dbReference type="SUPFAM" id="SSF53335">
    <property type="entry name" value="S-adenosyl-L-methionine-dependent methyltransferases"/>
    <property type="match status" value="1"/>
</dbReference>
<accession>A0A1T4THC6</accession>
<evidence type="ECO:0000313" key="5">
    <source>
        <dbReference type="EMBL" id="SKA39850.1"/>
    </source>
</evidence>
<dbReference type="InterPro" id="IPR029063">
    <property type="entry name" value="SAM-dependent_MTases_sf"/>
</dbReference>
<reference evidence="6" key="1">
    <citation type="submission" date="2017-02" db="EMBL/GenBank/DDBJ databases">
        <authorList>
            <person name="Varghese N."/>
            <person name="Submissions S."/>
        </authorList>
    </citation>
    <scope>NUCLEOTIDE SEQUENCE [LARGE SCALE GENOMIC DNA]</scope>
    <source>
        <strain evidence="6">DSM 22224</strain>
    </source>
</reference>
<dbReference type="InterPro" id="IPR007213">
    <property type="entry name" value="Ppm1/Ppm2/Tcmp"/>
</dbReference>
<dbReference type="InterPro" id="IPR011610">
    <property type="entry name" value="SAM_mthyl_Trfase_ML2640-like"/>
</dbReference>
<evidence type="ECO:0000256" key="3">
    <source>
        <dbReference type="ARBA" id="ARBA00022679"/>
    </source>
</evidence>
<proteinExistence type="inferred from homology"/>
<keyword evidence="3 5" id="KW-0808">Transferase</keyword>